<feature type="compositionally biased region" description="Polar residues" evidence="1">
    <location>
        <begin position="58"/>
        <end position="70"/>
    </location>
</feature>
<dbReference type="InParanoid" id="A0A0C3K1V6"/>
<sequence>MIPILAICSQRVVHDLRQISQTPCSTQDLSQVVSQQVKAFAFHSEGADGRASVILAGSSDQEGEANSNTDAALRTDNDNELHLDEDARLSAKIPSLESRSYPQAGNW</sequence>
<evidence type="ECO:0000313" key="3">
    <source>
        <dbReference type="Proteomes" id="UP000054217"/>
    </source>
</evidence>
<dbReference type="HOGENOM" id="CLU_2211049_0_0_1"/>
<gene>
    <name evidence="2" type="ORF">M404DRAFT_624765</name>
</gene>
<keyword evidence="3" id="KW-1185">Reference proteome</keyword>
<accession>A0A0C3K1V6</accession>
<dbReference type="AlphaFoldDB" id="A0A0C3K1V6"/>
<dbReference type="EMBL" id="KN831976">
    <property type="protein sequence ID" value="KIO03527.1"/>
    <property type="molecule type" value="Genomic_DNA"/>
</dbReference>
<evidence type="ECO:0000256" key="1">
    <source>
        <dbReference type="SAM" id="MobiDB-lite"/>
    </source>
</evidence>
<reference evidence="3" key="2">
    <citation type="submission" date="2015-01" db="EMBL/GenBank/DDBJ databases">
        <title>Evolutionary Origins and Diversification of the Mycorrhizal Mutualists.</title>
        <authorList>
            <consortium name="DOE Joint Genome Institute"/>
            <consortium name="Mycorrhizal Genomics Consortium"/>
            <person name="Kohler A."/>
            <person name="Kuo A."/>
            <person name="Nagy L.G."/>
            <person name="Floudas D."/>
            <person name="Copeland A."/>
            <person name="Barry K.W."/>
            <person name="Cichocki N."/>
            <person name="Veneault-Fourrey C."/>
            <person name="LaButti K."/>
            <person name="Lindquist E.A."/>
            <person name="Lipzen A."/>
            <person name="Lundell T."/>
            <person name="Morin E."/>
            <person name="Murat C."/>
            <person name="Riley R."/>
            <person name="Ohm R."/>
            <person name="Sun H."/>
            <person name="Tunlid A."/>
            <person name="Henrissat B."/>
            <person name="Grigoriev I.V."/>
            <person name="Hibbett D.S."/>
            <person name="Martin F."/>
        </authorList>
    </citation>
    <scope>NUCLEOTIDE SEQUENCE [LARGE SCALE GENOMIC DNA]</scope>
    <source>
        <strain evidence="3">Marx 270</strain>
    </source>
</reference>
<proteinExistence type="predicted"/>
<reference evidence="2 3" key="1">
    <citation type="submission" date="2014-04" db="EMBL/GenBank/DDBJ databases">
        <authorList>
            <consortium name="DOE Joint Genome Institute"/>
            <person name="Kuo A."/>
            <person name="Kohler A."/>
            <person name="Costa M.D."/>
            <person name="Nagy L.G."/>
            <person name="Floudas D."/>
            <person name="Copeland A."/>
            <person name="Barry K.W."/>
            <person name="Cichocki N."/>
            <person name="Veneault-Fourrey C."/>
            <person name="LaButti K."/>
            <person name="Lindquist E.A."/>
            <person name="Lipzen A."/>
            <person name="Lundell T."/>
            <person name="Morin E."/>
            <person name="Murat C."/>
            <person name="Sun H."/>
            <person name="Tunlid A."/>
            <person name="Henrissat B."/>
            <person name="Grigoriev I.V."/>
            <person name="Hibbett D.S."/>
            <person name="Martin F."/>
            <person name="Nordberg H.P."/>
            <person name="Cantor M.N."/>
            <person name="Hua S.X."/>
        </authorList>
    </citation>
    <scope>NUCLEOTIDE SEQUENCE [LARGE SCALE GENOMIC DNA]</scope>
    <source>
        <strain evidence="2 3">Marx 270</strain>
    </source>
</reference>
<organism evidence="2 3">
    <name type="scientific">Pisolithus tinctorius Marx 270</name>
    <dbReference type="NCBI Taxonomy" id="870435"/>
    <lineage>
        <taxon>Eukaryota</taxon>
        <taxon>Fungi</taxon>
        <taxon>Dikarya</taxon>
        <taxon>Basidiomycota</taxon>
        <taxon>Agaricomycotina</taxon>
        <taxon>Agaricomycetes</taxon>
        <taxon>Agaricomycetidae</taxon>
        <taxon>Boletales</taxon>
        <taxon>Sclerodermatineae</taxon>
        <taxon>Pisolithaceae</taxon>
        <taxon>Pisolithus</taxon>
    </lineage>
</organism>
<evidence type="ECO:0000313" key="2">
    <source>
        <dbReference type="EMBL" id="KIO03527.1"/>
    </source>
</evidence>
<protein>
    <submittedName>
        <fullName evidence="2">Uncharacterized protein</fullName>
    </submittedName>
</protein>
<feature type="region of interest" description="Disordered" evidence="1">
    <location>
        <begin position="58"/>
        <end position="78"/>
    </location>
</feature>
<dbReference type="OrthoDB" id="2680521at2759"/>
<name>A0A0C3K1V6_PISTI</name>
<dbReference type="Proteomes" id="UP000054217">
    <property type="component" value="Unassembled WGS sequence"/>
</dbReference>